<accession>A0A8H1L8J4</accession>
<evidence type="ECO:0000313" key="8">
    <source>
        <dbReference type="Proteomes" id="UP000298111"/>
    </source>
</evidence>
<dbReference type="InterPro" id="IPR052524">
    <property type="entry name" value="MFS_Cyanate_Porter"/>
</dbReference>
<protein>
    <submittedName>
        <fullName evidence="7">MFS transporter</fullName>
    </submittedName>
</protein>
<evidence type="ECO:0000256" key="3">
    <source>
        <dbReference type="ARBA" id="ARBA00022989"/>
    </source>
</evidence>
<evidence type="ECO:0000256" key="2">
    <source>
        <dbReference type="ARBA" id="ARBA00022692"/>
    </source>
</evidence>
<evidence type="ECO:0000313" key="7">
    <source>
        <dbReference type="EMBL" id="TGG79710.1"/>
    </source>
</evidence>
<feature type="transmembrane region" description="Helical" evidence="5">
    <location>
        <begin position="136"/>
        <end position="157"/>
    </location>
</feature>
<feature type="transmembrane region" description="Helical" evidence="5">
    <location>
        <begin position="341"/>
        <end position="363"/>
    </location>
</feature>
<dbReference type="CDD" id="cd17339">
    <property type="entry name" value="MFS_NIMT_CynX_like"/>
    <property type="match status" value="1"/>
</dbReference>
<dbReference type="InterPro" id="IPR036259">
    <property type="entry name" value="MFS_trans_sf"/>
</dbReference>
<feature type="transmembrane region" description="Helical" evidence="5">
    <location>
        <begin position="169"/>
        <end position="188"/>
    </location>
</feature>
<dbReference type="PROSITE" id="PS50850">
    <property type="entry name" value="MFS"/>
    <property type="match status" value="1"/>
</dbReference>
<evidence type="ECO:0000256" key="4">
    <source>
        <dbReference type="ARBA" id="ARBA00023136"/>
    </source>
</evidence>
<proteinExistence type="predicted"/>
<feature type="transmembrane region" description="Helical" evidence="5">
    <location>
        <begin position="369"/>
        <end position="391"/>
    </location>
</feature>
<dbReference type="InterPro" id="IPR020846">
    <property type="entry name" value="MFS_dom"/>
</dbReference>
<dbReference type="Gene3D" id="1.20.1250.20">
    <property type="entry name" value="MFS general substrate transporter like domains"/>
    <property type="match status" value="2"/>
</dbReference>
<keyword evidence="4 5" id="KW-0472">Membrane</keyword>
<feature type="transmembrane region" description="Helical" evidence="5">
    <location>
        <begin position="215"/>
        <end position="233"/>
    </location>
</feature>
<evidence type="ECO:0000259" key="6">
    <source>
        <dbReference type="PROSITE" id="PS50850"/>
    </source>
</evidence>
<dbReference type="PANTHER" id="PTHR23523">
    <property type="match status" value="1"/>
</dbReference>
<feature type="transmembrane region" description="Helical" evidence="5">
    <location>
        <begin position="82"/>
        <end position="100"/>
    </location>
</feature>
<dbReference type="Proteomes" id="UP000298111">
    <property type="component" value="Unassembled WGS sequence"/>
</dbReference>
<organism evidence="7 8">
    <name type="scientific">Streptomyces albus</name>
    <dbReference type="NCBI Taxonomy" id="1888"/>
    <lineage>
        <taxon>Bacteria</taxon>
        <taxon>Bacillati</taxon>
        <taxon>Actinomycetota</taxon>
        <taxon>Actinomycetes</taxon>
        <taxon>Kitasatosporales</taxon>
        <taxon>Streptomycetaceae</taxon>
        <taxon>Streptomyces</taxon>
    </lineage>
</organism>
<dbReference type="GO" id="GO:0022857">
    <property type="term" value="F:transmembrane transporter activity"/>
    <property type="evidence" value="ECO:0007669"/>
    <property type="project" value="InterPro"/>
</dbReference>
<feature type="transmembrane region" description="Helical" evidence="5">
    <location>
        <begin position="51"/>
        <end position="70"/>
    </location>
</feature>
<dbReference type="InterPro" id="IPR011701">
    <property type="entry name" value="MFS"/>
</dbReference>
<keyword evidence="2 5" id="KW-0812">Transmembrane</keyword>
<comment type="subcellular location">
    <subcellularLocation>
        <location evidence="1">Cell membrane</location>
        <topology evidence="1">Multi-pass membrane protein</topology>
    </subcellularLocation>
</comment>
<feature type="transmembrane region" description="Helical" evidence="5">
    <location>
        <begin position="280"/>
        <end position="300"/>
    </location>
</feature>
<feature type="transmembrane region" description="Helical" evidence="5">
    <location>
        <begin position="106"/>
        <end position="124"/>
    </location>
</feature>
<keyword evidence="3 5" id="KW-1133">Transmembrane helix</keyword>
<dbReference type="PANTHER" id="PTHR23523:SF2">
    <property type="entry name" value="2-NITROIMIDAZOLE TRANSPORTER"/>
    <property type="match status" value="1"/>
</dbReference>
<feature type="domain" description="Major facilitator superfamily (MFS) profile" evidence="6">
    <location>
        <begin position="15"/>
        <end position="395"/>
    </location>
</feature>
<evidence type="ECO:0000256" key="1">
    <source>
        <dbReference type="ARBA" id="ARBA00004651"/>
    </source>
</evidence>
<name>A0A8H1L8J4_9ACTN</name>
<gene>
    <name evidence="7" type="ORF">D8771_23550</name>
</gene>
<dbReference type="EMBL" id="RCIY01000076">
    <property type="protein sequence ID" value="TGG79710.1"/>
    <property type="molecule type" value="Genomic_DNA"/>
</dbReference>
<dbReference type="GO" id="GO:0005886">
    <property type="term" value="C:plasma membrane"/>
    <property type="evidence" value="ECO:0007669"/>
    <property type="project" value="UniProtKB-SubCell"/>
</dbReference>
<dbReference type="SUPFAM" id="SSF103473">
    <property type="entry name" value="MFS general substrate transporter"/>
    <property type="match status" value="1"/>
</dbReference>
<evidence type="ECO:0000256" key="5">
    <source>
        <dbReference type="SAM" id="Phobius"/>
    </source>
</evidence>
<feature type="transmembrane region" description="Helical" evidence="5">
    <location>
        <begin position="306"/>
        <end position="329"/>
    </location>
</feature>
<dbReference type="Pfam" id="PF07690">
    <property type="entry name" value="MFS_1"/>
    <property type="match status" value="1"/>
</dbReference>
<dbReference type="AlphaFoldDB" id="A0A8H1L8J4"/>
<sequence>MRAAGPGEPGRRRTIWLAVALIVVALNLRPAIVAMSPLLDEVRSATGLTSTAAGLLTTLPVLCFGLFAPVAPRLARKAGMEASPLVVLVVLLAGVGLRLAGSVTALFAGTFLVGVAIAMGNVLLPGIIKRDFPHKAGLMTGLYSMALFGGAALAAGLTVPVQHAASLGWRPALALWGVLAVIAVLCWAPQLSTEHRDMAPSHPVRAVRGLWREPLAWYVALFMGFQSLNYYTATAWLPAIFTAHGMSAGQAGWMLSLSSILGIVSSLAGPVLAGRTRSQGWLAVVAAVLCCAGLAGMMAAPVTGAWVWMVLLGLGQGVAISVSLALIVLRAPDARHAAQLSSMAQCVGYLLAALGPLVLGAVHDATHDWTTALTVLAALLVPQTLFGVLAGRDRYVGRHERQAAAQGPVRHTDAEVEWASIGADADGTR</sequence>
<feature type="transmembrane region" description="Helical" evidence="5">
    <location>
        <begin position="15"/>
        <end position="39"/>
    </location>
</feature>
<feature type="transmembrane region" description="Helical" evidence="5">
    <location>
        <begin position="253"/>
        <end position="273"/>
    </location>
</feature>
<comment type="caution">
    <text evidence="7">The sequence shown here is derived from an EMBL/GenBank/DDBJ whole genome shotgun (WGS) entry which is preliminary data.</text>
</comment>
<reference evidence="7 8" key="1">
    <citation type="submission" date="2018-10" db="EMBL/GenBank/DDBJ databases">
        <title>Isolation of pseudouridimycin from Streptomyces albus DSM 40763.</title>
        <authorList>
            <person name="Rosenqvist P."/>
            <person name="Metsae-Ketelae M."/>
            <person name="Virta P."/>
        </authorList>
    </citation>
    <scope>NUCLEOTIDE SEQUENCE [LARGE SCALE GENOMIC DNA]</scope>
    <source>
        <strain evidence="7 8">DSM 40763</strain>
    </source>
</reference>